<evidence type="ECO:0000256" key="2">
    <source>
        <dbReference type="ARBA" id="ARBA00022679"/>
    </source>
</evidence>
<dbReference type="Proteomes" id="UP000541444">
    <property type="component" value="Unassembled WGS sequence"/>
</dbReference>
<reference evidence="5 6" key="1">
    <citation type="journal article" date="2020" name="IScience">
        <title>Genome Sequencing of the Endangered Kingdonia uniflora (Circaeasteraceae, Ranunculales) Reveals Potential Mechanisms of Evolutionary Specialization.</title>
        <authorList>
            <person name="Sun Y."/>
            <person name="Deng T."/>
            <person name="Zhang A."/>
            <person name="Moore M.J."/>
            <person name="Landis J.B."/>
            <person name="Lin N."/>
            <person name="Zhang H."/>
            <person name="Zhang X."/>
            <person name="Huang J."/>
            <person name="Zhang X."/>
            <person name="Sun H."/>
            <person name="Wang H."/>
        </authorList>
    </citation>
    <scope>NUCLEOTIDE SEQUENCE [LARGE SCALE GENOMIC DNA]</scope>
    <source>
        <strain evidence="5">TB1705</strain>
        <tissue evidence="5">Leaf</tissue>
    </source>
</reference>
<comment type="similarity">
    <text evidence="1 3">Belongs to the sulfotransferase 1 family.</text>
</comment>
<dbReference type="SUPFAM" id="SSF52540">
    <property type="entry name" value="P-loop containing nucleoside triphosphate hydrolases"/>
    <property type="match status" value="1"/>
</dbReference>
<evidence type="ECO:0000313" key="5">
    <source>
        <dbReference type="EMBL" id="KAF6149980.1"/>
    </source>
</evidence>
<dbReference type="EC" id="2.8.2.-" evidence="3"/>
<dbReference type="InterPro" id="IPR027417">
    <property type="entry name" value="P-loop_NTPase"/>
</dbReference>
<dbReference type="EMBL" id="JACGCM010001774">
    <property type="protein sequence ID" value="KAF6149980.1"/>
    <property type="molecule type" value="Genomic_DNA"/>
</dbReference>
<protein>
    <recommendedName>
        <fullName evidence="3">Sulfotransferase</fullName>
        <ecNumber evidence="3">2.8.2.-</ecNumber>
    </recommendedName>
</protein>
<organism evidence="5 6">
    <name type="scientific">Kingdonia uniflora</name>
    <dbReference type="NCBI Taxonomy" id="39325"/>
    <lineage>
        <taxon>Eukaryota</taxon>
        <taxon>Viridiplantae</taxon>
        <taxon>Streptophyta</taxon>
        <taxon>Embryophyta</taxon>
        <taxon>Tracheophyta</taxon>
        <taxon>Spermatophyta</taxon>
        <taxon>Magnoliopsida</taxon>
        <taxon>Ranunculales</taxon>
        <taxon>Circaeasteraceae</taxon>
        <taxon>Kingdonia</taxon>
    </lineage>
</organism>
<keyword evidence="6" id="KW-1185">Reference proteome</keyword>
<dbReference type="PANTHER" id="PTHR11783">
    <property type="entry name" value="SULFOTRANSFERASE SULT"/>
    <property type="match status" value="1"/>
</dbReference>
<comment type="caution">
    <text evidence="5">The sequence shown here is derived from an EMBL/GenBank/DDBJ whole genome shotgun (WGS) entry which is preliminary data.</text>
</comment>
<accession>A0A7J7M587</accession>
<gene>
    <name evidence="5" type="ORF">GIB67_002908</name>
</gene>
<dbReference type="InterPro" id="IPR000863">
    <property type="entry name" value="Sulfotransferase_dom"/>
</dbReference>
<name>A0A7J7M587_9MAGN</name>
<proteinExistence type="inferred from homology"/>
<dbReference type="Pfam" id="PF00685">
    <property type="entry name" value="Sulfotransfer_1"/>
    <property type="match status" value="1"/>
</dbReference>
<evidence type="ECO:0000256" key="3">
    <source>
        <dbReference type="RuleBase" id="RU361155"/>
    </source>
</evidence>
<feature type="domain" description="Sulfotransferase" evidence="4">
    <location>
        <begin position="77"/>
        <end position="168"/>
    </location>
</feature>
<dbReference type="OrthoDB" id="205623at2759"/>
<keyword evidence="2 3" id="KW-0808">Transferase</keyword>
<dbReference type="AlphaFoldDB" id="A0A7J7M587"/>
<dbReference type="GO" id="GO:0008146">
    <property type="term" value="F:sulfotransferase activity"/>
    <property type="evidence" value="ECO:0007669"/>
    <property type="project" value="InterPro"/>
</dbReference>
<sequence>MGSVSEVGFHACFASKTEEEKDQDKKTYEMYEEVMSTLPKKGITKYNNYQYQYQGFWYRGDFFKGAMAAQNHYQSLPTDLFTTNIPKFGTTWLKTLIFDTQNRKSNPEQLLLTLNSHVLMPYLEMNLYANDLLPDLSALPTPRLLSTHIPYTSLPQTIIDSGCKIVYI</sequence>
<dbReference type="Gene3D" id="3.40.50.300">
    <property type="entry name" value="P-loop containing nucleotide triphosphate hydrolases"/>
    <property type="match status" value="1"/>
</dbReference>
<evidence type="ECO:0000259" key="4">
    <source>
        <dbReference type="Pfam" id="PF00685"/>
    </source>
</evidence>
<evidence type="ECO:0000256" key="1">
    <source>
        <dbReference type="ARBA" id="ARBA00005771"/>
    </source>
</evidence>
<evidence type="ECO:0000313" key="6">
    <source>
        <dbReference type="Proteomes" id="UP000541444"/>
    </source>
</evidence>